<dbReference type="AlphaFoldDB" id="A0A191ZT97"/>
<dbReference type="RefSeq" id="WP_021196470.1">
    <property type="nucleotide sequence ID" value="NZ_CP012605.1"/>
</dbReference>
<name>A0A191ZT97_9RALS</name>
<sequence length="167" mass="18476">MSRITDVLVSIDTEAILKQYGKNNSQGNPPNIDARYVYMTVTQGQAISGQAGGELNVAAAVGDVIRWRETSLSLSFEQSCIFYKFIGNQGGDLISPPALREAEVVVPVPNPGDPSKYKTQKVSNFYWTCDTLKVGHVTYHFQFMIVDRSGALCGCYQWDPFITIRNA</sequence>
<dbReference type="EMBL" id="CP016022">
    <property type="protein sequence ID" value="ANJ71324.1"/>
    <property type="molecule type" value="Genomic_DNA"/>
</dbReference>
<dbReference type="Gene3D" id="2.60.40.3910">
    <property type="entry name" value="Inclusion body protein"/>
    <property type="match status" value="1"/>
</dbReference>
<dbReference type="PATRIC" id="fig|190721.6.peg.453"/>
<dbReference type="Pfam" id="PF12306">
    <property type="entry name" value="PixA"/>
    <property type="match status" value="1"/>
</dbReference>
<dbReference type="Proteomes" id="UP000077927">
    <property type="component" value="Chromosome 1"/>
</dbReference>
<dbReference type="InterPro" id="IPR038712">
    <property type="entry name" value="PixA-like_sf"/>
</dbReference>
<dbReference type="Proteomes" id="UP000078572">
    <property type="component" value="Chromosome 1"/>
</dbReference>
<dbReference type="InterPro" id="IPR021087">
    <property type="entry name" value="Uncharacterised_PixA/AidA"/>
</dbReference>
<dbReference type="EMBL" id="CP012605">
    <property type="protein sequence ID" value="ANH72725.1"/>
    <property type="molecule type" value="Genomic_DNA"/>
</dbReference>
<evidence type="ECO:0000313" key="2">
    <source>
        <dbReference type="EMBL" id="ANJ71324.1"/>
    </source>
</evidence>
<dbReference type="KEGG" id="rin:ACS15_0444"/>
<dbReference type="OrthoDB" id="8705346at2"/>
<organism evidence="2 4">
    <name type="scientific">Ralstonia insidiosa</name>
    <dbReference type="NCBI Taxonomy" id="190721"/>
    <lineage>
        <taxon>Bacteria</taxon>
        <taxon>Pseudomonadati</taxon>
        <taxon>Pseudomonadota</taxon>
        <taxon>Betaproteobacteria</taxon>
        <taxon>Burkholderiales</taxon>
        <taxon>Burkholderiaceae</taxon>
        <taxon>Ralstonia</taxon>
    </lineage>
</organism>
<reference evidence="4" key="3">
    <citation type="submission" date="2016-06" db="EMBL/GenBank/DDBJ databases">
        <authorList>
            <person name="Xu Y."/>
            <person name="Nagy A."/>
            <person name="Yan X."/>
            <person name="Kim S.W."/>
            <person name="Haley B."/>
            <person name="Liu N.T."/>
            <person name="Nou X."/>
        </authorList>
    </citation>
    <scope>NUCLEOTIDE SEQUENCE [LARGE SCALE GENOMIC DNA]</scope>
    <source>
        <strain evidence="4">ATCC 49129</strain>
    </source>
</reference>
<dbReference type="GeneID" id="61524772"/>
<evidence type="ECO:0000313" key="4">
    <source>
        <dbReference type="Proteomes" id="UP000078572"/>
    </source>
</evidence>
<evidence type="ECO:0000313" key="1">
    <source>
        <dbReference type="EMBL" id="ANH72725.1"/>
    </source>
</evidence>
<reference evidence="1 3" key="1">
    <citation type="submission" date="2015-09" db="EMBL/GenBank/DDBJ databases">
        <authorList>
            <person name="Xu Y."/>
            <person name="Nagy A."/>
            <person name="Liu N.T."/>
            <person name="Nou X."/>
        </authorList>
    </citation>
    <scope>NUCLEOTIDE SEQUENCE [LARGE SCALE GENOMIC DNA]</scope>
    <source>
        <strain evidence="1 3">FC1138</strain>
    </source>
</reference>
<keyword evidence="4" id="KW-1185">Reference proteome</keyword>
<gene>
    <name evidence="2" type="ORF">A9Y76_01970</name>
    <name evidence="1" type="ORF">ACS15_0444</name>
</gene>
<protein>
    <submittedName>
        <fullName evidence="1">Inclusion body family protein</fullName>
    </submittedName>
    <submittedName>
        <fullName evidence="2">Inclusion body protein</fullName>
    </submittedName>
</protein>
<evidence type="ECO:0000313" key="3">
    <source>
        <dbReference type="Proteomes" id="UP000077927"/>
    </source>
</evidence>
<proteinExistence type="predicted"/>
<accession>A0A191ZT97</accession>
<reference evidence="2" key="2">
    <citation type="submission" date="2016-06" db="EMBL/GenBank/DDBJ databases">
        <authorList>
            <person name="Kjaerup R.B."/>
            <person name="Dalgaard T.S."/>
            <person name="Juul-Madsen H.R."/>
        </authorList>
    </citation>
    <scope>NUCLEOTIDE SEQUENCE [LARGE SCALE GENOMIC DNA]</scope>
    <source>
        <strain evidence="2">ATCC 49129</strain>
    </source>
</reference>